<dbReference type="Pfam" id="PF00005">
    <property type="entry name" value="ABC_tran"/>
    <property type="match status" value="1"/>
</dbReference>
<dbReference type="AlphaFoldDB" id="A0A9X2PYD3"/>
<keyword evidence="4" id="KW-0547">Nucleotide-binding</keyword>
<evidence type="ECO:0000256" key="4">
    <source>
        <dbReference type="ARBA" id="ARBA00022741"/>
    </source>
</evidence>
<accession>A0A9X2PYD3</accession>
<proteinExistence type="inferred from homology"/>
<dbReference type="PANTHER" id="PTHR42711:SF5">
    <property type="entry name" value="ABC TRANSPORTER ATP-BINDING PROTEIN NATA"/>
    <property type="match status" value="1"/>
</dbReference>
<dbReference type="InterPro" id="IPR003439">
    <property type="entry name" value="ABC_transporter-like_ATP-bd"/>
</dbReference>
<name>A0A9X2PYD3_9BACT</name>
<dbReference type="Proteomes" id="UP001155057">
    <property type="component" value="Unassembled WGS sequence"/>
</dbReference>
<dbReference type="SMART" id="SM00382">
    <property type="entry name" value="AAA"/>
    <property type="match status" value="1"/>
</dbReference>
<reference evidence="7" key="1">
    <citation type="submission" date="2022-08" db="EMBL/GenBank/DDBJ databases">
        <title>Genomic Encyclopedia of Type Strains, Phase V (KMG-V): Genome sequencing to study the core and pangenomes of soil and plant-associated prokaryotes.</title>
        <authorList>
            <person name="Whitman W."/>
        </authorList>
    </citation>
    <scope>NUCLEOTIDE SEQUENCE</scope>
    <source>
        <strain evidence="7">0</strain>
        <strain evidence="9">SP2016B</strain>
        <strain evidence="10">SP2017</strain>
        <strain evidence="12">SP3002</strain>
        <strain evidence="11">SP3026</strain>
        <strain evidence="8">SP3049</strain>
    </source>
</reference>
<keyword evidence="3" id="KW-0536">Nodulation</keyword>
<dbReference type="InterPro" id="IPR050763">
    <property type="entry name" value="ABC_transporter_ATP-binding"/>
</dbReference>
<evidence type="ECO:0000256" key="5">
    <source>
        <dbReference type="ARBA" id="ARBA00022840"/>
    </source>
</evidence>
<dbReference type="Proteomes" id="UP001155010">
    <property type="component" value="Unassembled WGS sequence"/>
</dbReference>
<dbReference type="EMBL" id="JANTZM010000006">
    <property type="protein sequence ID" value="MCS4157468.1"/>
    <property type="molecule type" value="Genomic_DNA"/>
</dbReference>
<evidence type="ECO:0000313" key="10">
    <source>
        <dbReference type="EMBL" id="MCS3951781.1"/>
    </source>
</evidence>
<feature type="domain" description="ABC transporter" evidence="6">
    <location>
        <begin position="6"/>
        <end position="236"/>
    </location>
</feature>
<evidence type="ECO:0000256" key="2">
    <source>
        <dbReference type="ARBA" id="ARBA00022448"/>
    </source>
</evidence>
<keyword evidence="5 7" id="KW-0067">ATP-binding</keyword>
<evidence type="ECO:0000313" key="12">
    <source>
        <dbReference type="EMBL" id="MCS4157468.1"/>
    </source>
</evidence>
<dbReference type="Proteomes" id="UP001155110">
    <property type="component" value="Unassembled WGS sequence"/>
</dbReference>
<dbReference type="InterPro" id="IPR027417">
    <property type="entry name" value="P-loop_NTPase"/>
</dbReference>
<dbReference type="Gene3D" id="3.40.50.300">
    <property type="entry name" value="P-loop containing nucleotide triphosphate hydrolases"/>
    <property type="match status" value="1"/>
</dbReference>
<comment type="caution">
    <text evidence="7">The sequence shown here is derived from an EMBL/GenBank/DDBJ whole genome shotgun (WGS) entry which is preliminary data.</text>
</comment>
<dbReference type="OMA" id="LRRDMWK"/>
<evidence type="ECO:0000313" key="13">
    <source>
        <dbReference type="Proteomes" id="UP001155027"/>
    </source>
</evidence>
<evidence type="ECO:0000259" key="6">
    <source>
        <dbReference type="PROSITE" id="PS50893"/>
    </source>
</evidence>
<dbReference type="EMBL" id="JANUBL010000001">
    <property type="protein sequence ID" value="MCS4120077.1"/>
    <property type="molecule type" value="Genomic_DNA"/>
</dbReference>
<gene>
    <name evidence="11" type="ORF">GGP45_000395</name>
    <name evidence="8" type="ORF">GGP61_000391</name>
    <name evidence="7" type="ORF">GGP71_001635</name>
    <name evidence="9" type="ORF">GGP82_000384</name>
    <name evidence="10" type="ORF">GGP83_001733</name>
    <name evidence="12" type="ORF">GGP99_001428</name>
</gene>
<keyword evidence="2" id="KW-0813">Transport</keyword>
<evidence type="ECO:0000313" key="9">
    <source>
        <dbReference type="EMBL" id="MCS3863853.1"/>
    </source>
</evidence>
<evidence type="ECO:0000313" key="11">
    <source>
        <dbReference type="EMBL" id="MCS4120077.1"/>
    </source>
</evidence>
<protein>
    <submittedName>
        <fullName evidence="7">ABC-2 type transport system ATP-binding protein</fullName>
    </submittedName>
</protein>
<dbReference type="GO" id="GO:0005524">
    <property type="term" value="F:ATP binding"/>
    <property type="evidence" value="ECO:0007669"/>
    <property type="project" value="UniProtKB-KW"/>
</dbReference>
<dbReference type="EMBL" id="JANUBB010000006">
    <property type="protein sequence ID" value="MCS3951781.1"/>
    <property type="molecule type" value="Genomic_DNA"/>
</dbReference>
<evidence type="ECO:0000256" key="3">
    <source>
        <dbReference type="ARBA" id="ARBA00022458"/>
    </source>
</evidence>
<comment type="similarity">
    <text evidence="1">Belongs to the ABC transporter superfamily.</text>
</comment>
<dbReference type="EMBL" id="JANUAE010000001">
    <property type="protein sequence ID" value="MCS3708804.1"/>
    <property type="molecule type" value="Genomic_DNA"/>
</dbReference>
<dbReference type="EMBL" id="JANUAU010000004">
    <property type="protein sequence ID" value="MCS3677712.1"/>
    <property type="molecule type" value="Genomic_DNA"/>
</dbReference>
<dbReference type="SUPFAM" id="SSF52540">
    <property type="entry name" value="P-loop containing nucleoside triphosphate hydrolases"/>
    <property type="match status" value="1"/>
</dbReference>
<dbReference type="PANTHER" id="PTHR42711">
    <property type="entry name" value="ABC TRANSPORTER ATP-BINDING PROTEIN"/>
    <property type="match status" value="1"/>
</dbReference>
<evidence type="ECO:0000256" key="1">
    <source>
        <dbReference type="ARBA" id="ARBA00005417"/>
    </source>
</evidence>
<dbReference type="InterPro" id="IPR003593">
    <property type="entry name" value="AAA+_ATPase"/>
</dbReference>
<dbReference type="PROSITE" id="PS50893">
    <property type="entry name" value="ABC_TRANSPORTER_2"/>
    <property type="match status" value="1"/>
</dbReference>
<dbReference type="Proteomes" id="UP001155027">
    <property type="component" value="Unassembled WGS sequence"/>
</dbReference>
<dbReference type="Proteomes" id="UP001155034">
    <property type="component" value="Unassembled WGS sequence"/>
</dbReference>
<dbReference type="RefSeq" id="WP_011405088.1">
    <property type="nucleotide sequence ID" value="NZ_CALTRV010000012.1"/>
</dbReference>
<dbReference type="Proteomes" id="UP001155144">
    <property type="component" value="Unassembled WGS sequence"/>
</dbReference>
<sequence length="321" mass="34815">MPAPAVDIQKVHHSYGAHPALRDVTLQVDPGALYGLLGPNGSGKTTLFRILSTLMPPSEGRAHVFGLDTARESGAVRQRIGTVFQEAALDEALTVRENLRFQGALYGLHGAERRERTEDLLRRLDVADRAADPVADLSGGLRRRVDLARGLLHRPDLLLLDEPTSGLDPAARRTFWAAVQQLRADEGTTLLLATHLMDEAERCDRVGILSDGALVADGRPNTLKADLGDETIWLEADAPTALRDRIEAQFGVPTRIVGATVQVAPPDPPAFLSSLYEALSDHIRSATIRTPTLEDVFMVHAGVSPTESRERVLARGDDSND</sequence>
<dbReference type="EMBL" id="JANTYZ010000001">
    <property type="protein sequence ID" value="MCS3863853.1"/>
    <property type="molecule type" value="Genomic_DNA"/>
</dbReference>
<evidence type="ECO:0000313" key="8">
    <source>
        <dbReference type="EMBL" id="MCS3708804.1"/>
    </source>
</evidence>
<dbReference type="GO" id="GO:0016887">
    <property type="term" value="F:ATP hydrolysis activity"/>
    <property type="evidence" value="ECO:0007669"/>
    <property type="project" value="InterPro"/>
</dbReference>
<organism evidence="7 13">
    <name type="scientific">Salinibacter ruber</name>
    <dbReference type="NCBI Taxonomy" id="146919"/>
    <lineage>
        <taxon>Bacteria</taxon>
        <taxon>Pseudomonadati</taxon>
        <taxon>Rhodothermota</taxon>
        <taxon>Rhodothermia</taxon>
        <taxon>Rhodothermales</taxon>
        <taxon>Salinibacteraceae</taxon>
        <taxon>Salinibacter</taxon>
    </lineage>
</organism>
<evidence type="ECO:0000313" key="7">
    <source>
        <dbReference type="EMBL" id="MCS3677712.1"/>
    </source>
</evidence>